<dbReference type="InterPro" id="IPR013666">
    <property type="entry name" value="PH_pln"/>
</dbReference>
<dbReference type="InterPro" id="IPR040269">
    <property type="entry name" value="VAB"/>
</dbReference>
<reference evidence="2" key="1">
    <citation type="submission" date="2025-08" db="UniProtKB">
        <authorList>
            <consortium name="RefSeq"/>
        </authorList>
    </citation>
    <scope>IDENTIFICATION</scope>
</reference>
<dbReference type="OMA" id="ESWHRTE"/>
<dbReference type="Pfam" id="PF08458">
    <property type="entry name" value="PH_2"/>
    <property type="match status" value="1"/>
</dbReference>
<dbReference type="InterPro" id="IPR008546">
    <property type="entry name" value="VAN3-bd-like_auxin_canal"/>
</dbReference>
<organism evidence="1 2">
    <name type="scientific">Nelumbo nucifera</name>
    <name type="common">Sacred lotus</name>
    <dbReference type="NCBI Taxonomy" id="4432"/>
    <lineage>
        <taxon>Eukaryota</taxon>
        <taxon>Viridiplantae</taxon>
        <taxon>Streptophyta</taxon>
        <taxon>Embryophyta</taxon>
        <taxon>Tracheophyta</taxon>
        <taxon>Spermatophyta</taxon>
        <taxon>Magnoliopsida</taxon>
        <taxon>Proteales</taxon>
        <taxon>Nelumbonaceae</taxon>
        <taxon>Nelumbo</taxon>
    </lineage>
</organism>
<dbReference type="KEGG" id="nnu:104606430"/>
<dbReference type="RefSeq" id="XP_019054832.1">
    <property type="nucleotide sequence ID" value="XM_019199287.1"/>
</dbReference>
<dbReference type="PANTHER" id="PTHR31351:SF30">
    <property type="entry name" value="VAN3-BINDING PROTEIN-LIKE"/>
    <property type="match status" value="1"/>
</dbReference>
<dbReference type="GO" id="GO:0009734">
    <property type="term" value="P:auxin-activated signaling pathway"/>
    <property type="evidence" value="ECO:0000318"/>
    <property type="project" value="GO_Central"/>
</dbReference>
<dbReference type="OrthoDB" id="684573at2759"/>
<protein>
    <submittedName>
        <fullName evidence="2">VAN3-binding protein-like isoform X1</fullName>
    </submittedName>
</protein>
<gene>
    <name evidence="2" type="primary">LOC104606430</name>
</gene>
<dbReference type="Pfam" id="PF05703">
    <property type="entry name" value="Auxin_canalis"/>
    <property type="match status" value="2"/>
</dbReference>
<evidence type="ECO:0000313" key="1">
    <source>
        <dbReference type="Proteomes" id="UP000189703"/>
    </source>
</evidence>
<dbReference type="PANTHER" id="PTHR31351">
    <property type="entry name" value="EXPRESSED PROTEIN"/>
    <property type="match status" value="1"/>
</dbReference>
<proteinExistence type="predicted"/>
<evidence type="ECO:0000313" key="2">
    <source>
        <dbReference type="RefSeq" id="XP_019054832.1"/>
    </source>
</evidence>
<keyword evidence="1" id="KW-1185">Reference proteome</keyword>
<dbReference type="eggNOG" id="ENOG502S0IV">
    <property type="taxonomic scope" value="Eukaryota"/>
</dbReference>
<dbReference type="GO" id="GO:0010305">
    <property type="term" value="P:leaf vascular tissue pattern formation"/>
    <property type="evidence" value="ECO:0000318"/>
    <property type="project" value="GO_Central"/>
</dbReference>
<name>A0A1U8Q899_NELNU</name>
<sequence length="370" mass="41071">MGSYKAREHLNKEKLCSSSCDHHPLETPKSPYQAMEFLSRSWSQSATDFFNILSSKNLLLDTDERLDTGVESNSSQGSRDSIWKWLAAGKSVRRVLQRQRSVKNSLGWLVERPLSSFSRRYRTEKKKEEFRLQTAKVHAALSVAELAAVVAGFTAGGGFEQLDIDDFSSKGRIRDKKMGMAIASAATLVATVCAEAAESAGAHKAHIESVVNSALTARTPSDIITLTATAATCLRGTATLKSRSVTSTCFSNYKEMLAKGAQLSVCTFSGQKKLRSVCICIKHKRLILRLEKRYLKGVLTIFKQYKIMNVIKANKKAHGVYSLCLSTSGGNFELLFEDEEQYDVWRSTTSRLLLNQQSYSTTSSPKHEIL</sequence>
<accession>A0A1U8Q899</accession>
<dbReference type="Proteomes" id="UP000189703">
    <property type="component" value="Unplaced"/>
</dbReference>
<dbReference type="GO" id="GO:0010087">
    <property type="term" value="P:phloem or xylem histogenesis"/>
    <property type="evidence" value="ECO:0000318"/>
    <property type="project" value="GO_Central"/>
</dbReference>
<dbReference type="GeneID" id="104606430"/>
<dbReference type="AlphaFoldDB" id="A0A1U8Q899"/>